<dbReference type="PANTHER" id="PTHR30572:SF4">
    <property type="entry name" value="ABC TRANSPORTER PERMEASE YTRF"/>
    <property type="match status" value="1"/>
</dbReference>
<evidence type="ECO:0000256" key="2">
    <source>
        <dbReference type="ARBA" id="ARBA00022475"/>
    </source>
</evidence>
<proteinExistence type="inferred from homology"/>
<feature type="transmembrane region" description="Helical" evidence="7">
    <location>
        <begin position="415"/>
        <end position="435"/>
    </location>
</feature>
<evidence type="ECO:0000256" key="3">
    <source>
        <dbReference type="ARBA" id="ARBA00022692"/>
    </source>
</evidence>
<evidence type="ECO:0000256" key="5">
    <source>
        <dbReference type="ARBA" id="ARBA00023136"/>
    </source>
</evidence>
<feature type="domain" description="MacB-like periplasmic core" evidence="9">
    <location>
        <begin position="415"/>
        <end position="628"/>
    </location>
</feature>
<feature type="domain" description="ABC3 transporter permease C-terminal" evidence="8">
    <location>
        <begin position="691"/>
        <end position="803"/>
    </location>
</feature>
<evidence type="ECO:0000256" key="6">
    <source>
        <dbReference type="ARBA" id="ARBA00038076"/>
    </source>
</evidence>
<dbReference type="Proteomes" id="UP000321820">
    <property type="component" value="Chromosome"/>
</dbReference>
<evidence type="ECO:0000256" key="7">
    <source>
        <dbReference type="SAM" id="Phobius"/>
    </source>
</evidence>
<organism evidence="10 11">
    <name type="scientific">Terriglobus albidus</name>
    <dbReference type="NCBI Taxonomy" id="1592106"/>
    <lineage>
        <taxon>Bacteria</taxon>
        <taxon>Pseudomonadati</taxon>
        <taxon>Acidobacteriota</taxon>
        <taxon>Terriglobia</taxon>
        <taxon>Terriglobales</taxon>
        <taxon>Acidobacteriaceae</taxon>
        <taxon>Terriglobus</taxon>
    </lineage>
</organism>
<gene>
    <name evidence="10" type="ORF">FTW19_06770</name>
</gene>
<reference evidence="10 11" key="1">
    <citation type="submission" date="2019-08" db="EMBL/GenBank/DDBJ databases">
        <title>Complete genome sequence of Terriglobus albidus strain ORNL.</title>
        <authorList>
            <person name="Podar M."/>
        </authorList>
    </citation>
    <scope>NUCLEOTIDE SEQUENCE [LARGE SCALE GENOMIC DNA]</scope>
    <source>
        <strain evidence="10 11">ORNL</strain>
    </source>
</reference>
<name>A0A5B9E621_9BACT</name>
<comment type="similarity">
    <text evidence="6">Belongs to the ABC-4 integral membrane protein family.</text>
</comment>
<feature type="domain" description="ABC3 transporter permease C-terminal" evidence="8">
    <location>
        <begin position="273"/>
        <end position="390"/>
    </location>
</feature>
<dbReference type="GO" id="GO:0022857">
    <property type="term" value="F:transmembrane transporter activity"/>
    <property type="evidence" value="ECO:0007669"/>
    <property type="project" value="TreeGrafter"/>
</dbReference>
<dbReference type="OrthoDB" id="99713at2"/>
<feature type="transmembrane region" description="Helical" evidence="7">
    <location>
        <begin position="365"/>
        <end position="386"/>
    </location>
</feature>
<evidence type="ECO:0000313" key="10">
    <source>
        <dbReference type="EMBL" id="QEE27723.1"/>
    </source>
</evidence>
<sequence length="810" mass="87362">MFTLFHDISFARRQITKHRIYALTAIVSMALGIGATTAVYSVLYGVLIDPYPYRDAGRIAFVTIQNKQGFGRDIPLTLSELDQLRQAKSVEDAFAQNDTSMVATDTDIPQSVKVLEMTGNGLQFLGAPPVMGRVFTASEAPAGVAPPHVAVISYLFWKSHFSSDPDVLGKALDLNHQKYTVIGVVGPRFTWHDSNIYVPMPAGMDPKSRFQTLIRIRPGVSTAAAGGELASFVEQVRRTEPTLLPRDGYRIKVDTLNDWLLGQFKGTLVVLFVAVALLLLIGCGNVSILMLARGTARSQEIATRVALGASRHRIVQQLLTEAVILSVAGGVLGVAFAHLAIRLITGLIPEYSIPHEVVITLNTPVLLFSVAVSVTIGILAGLSPALQFSNPRISQIIESAGSRSTTSHGARTRSALIVGQTALTVLMLAGAGAAMHNFLQAYAAKLGFDPHQILTLRINLPDRSFPAWQERVNYYDAVIEKIKATPGVTAASISAVGIPPDSNWVQPVQIVGTAPDRSRTSGVNLIDSDYFSVLHIPLLEGRFLTREEVLHGANLAVISKTFAQHYFPGSDPIGKQIIPEELSRVPRNLLQAPNLNQPFQVIGVVGDVRNAGLHRPILPQAYIPSSILVGQGISLLIRTTSDNPSTLLHAISANIRDLNQNQAVSFVYSLDEYLSMFVWSHERFIAALFSAFSVIGLGLAVIGLASVVAYSVEQRTREFGIRSALGASRLNVLLLTLTSTARTTGLGVILGVLLSIGLSDAVHRWTESSLRDPSVLAVVAGVFLFASAVACIFPARRATRIDPVLALRDN</sequence>
<dbReference type="EMBL" id="CP042806">
    <property type="protein sequence ID" value="QEE27723.1"/>
    <property type="molecule type" value="Genomic_DNA"/>
</dbReference>
<feature type="transmembrane region" description="Helical" evidence="7">
    <location>
        <begin position="684"/>
        <end position="712"/>
    </location>
</feature>
<keyword evidence="3 7" id="KW-0812">Transmembrane</keyword>
<keyword evidence="2" id="KW-1003">Cell membrane</keyword>
<dbReference type="Pfam" id="PF12704">
    <property type="entry name" value="MacB_PCD"/>
    <property type="match status" value="2"/>
</dbReference>
<evidence type="ECO:0000313" key="11">
    <source>
        <dbReference type="Proteomes" id="UP000321820"/>
    </source>
</evidence>
<protein>
    <submittedName>
        <fullName evidence="10">ABC transporter permease</fullName>
    </submittedName>
</protein>
<keyword evidence="5 7" id="KW-0472">Membrane</keyword>
<dbReference type="InterPro" id="IPR017800">
    <property type="entry name" value="ADOP"/>
</dbReference>
<dbReference type="InterPro" id="IPR003838">
    <property type="entry name" value="ABC3_permease_C"/>
</dbReference>
<dbReference type="InterPro" id="IPR025857">
    <property type="entry name" value="MacB_PCD"/>
</dbReference>
<feature type="transmembrane region" description="Helical" evidence="7">
    <location>
        <begin position="732"/>
        <end position="754"/>
    </location>
</feature>
<dbReference type="InterPro" id="IPR050250">
    <property type="entry name" value="Macrolide_Exporter_MacB"/>
</dbReference>
<feature type="transmembrane region" description="Helical" evidence="7">
    <location>
        <begin position="20"/>
        <end position="43"/>
    </location>
</feature>
<evidence type="ECO:0000259" key="9">
    <source>
        <dbReference type="Pfam" id="PF12704"/>
    </source>
</evidence>
<accession>A0A5B9E621</accession>
<dbReference type="AlphaFoldDB" id="A0A5B9E621"/>
<evidence type="ECO:0000256" key="1">
    <source>
        <dbReference type="ARBA" id="ARBA00004651"/>
    </source>
</evidence>
<keyword evidence="4 7" id="KW-1133">Transmembrane helix</keyword>
<dbReference type="NCBIfam" id="TIGR03434">
    <property type="entry name" value="ADOP"/>
    <property type="match status" value="1"/>
</dbReference>
<dbReference type="Pfam" id="PF02687">
    <property type="entry name" value="FtsX"/>
    <property type="match status" value="2"/>
</dbReference>
<dbReference type="KEGG" id="talb:FTW19_06770"/>
<feature type="transmembrane region" description="Helical" evidence="7">
    <location>
        <begin position="774"/>
        <end position="793"/>
    </location>
</feature>
<comment type="subcellular location">
    <subcellularLocation>
        <location evidence="1">Cell membrane</location>
        <topology evidence="1">Multi-pass membrane protein</topology>
    </subcellularLocation>
</comment>
<evidence type="ECO:0000256" key="4">
    <source>
        <dbReference type="ARBA" id="ARBA00022989"/>
    </source>
</evidence>
<keyword evidence="11" id="KW-1185">Reference proteome</keyword>
<feature type="transmembrane region" description="Helical" evidence="7">
    <location>
        <begin position="322"/>
        <end position="345"/>
    </location>
</feature>
<evidence type="ECO:0000259" key="8">
    <source>
        <dbReference type="Pfam" id="PF02687"/>
    </source>
</evidence>
<feature type="domain" description="MacB-like periplasmic core" evidence="9">
    <location>
        <begin position="24"/>
        <end position="230"/>
    </location>
</feature>
<dbReference type="PANTHER" id="PTHR30572">
    <property type="entry name" value="MEMBRANE COMPONENT OF TRANSPORTER-RELATED"/>
    <property type="match status" value="1"/>
</dbReference>
<dbReference type="GO" id="GO:0005886">
    <property type="term" value="C:plasma membrane"/>
    <property type="evidence" value="ECO:0007669"/>
    <property type="project" value="UniProtKB-SubCell"/>
</dbReference>
<dbReference type="RefSeq" id="WP_147646913.1">
    <property type="nucleotide sequence ID" value="NZ_CP042806.1"/>
</dbReference>
<feature type="transmembrane region" description="Helical" evidence="7">
    <location>
        <begin position="268"/>
        <end position="292"/>
    </location>
</feature>